<evidence type="ECO:0000313" key="7">
    <source>
        <dbReference type="Proteomes" id="UP000013173"/>
    </source>
</evidence>
<dbReference type="CDD" id="cd00175">
    <property type="entry name" value="SNc"/>
    <property type="match status" value="1"/>
</dbReference>
<evidence type="ECO:0000256" key="1">
    <source>
        <dbReference type="ARBA" id="ARBA00022722"/>
    </source>
</evidence>
<dbReference type="PROSITE" id="PS50830">
    <property type="entry name" value="TNASE_3"/>
    <property type="match status" value="1"/>
</dbReference>
<protein>
    <recommendedName>
        <fullName evidence="5">TNase-like domain-containing protein</fullName>
    </recommendedName>
</protein>
<evidence type="ECO:0000256" key="2">
    <source>
        <dbReference type="ARBA" id="ARBA00022759"/>
    </source>
</evidence>
<dbReference type="InterPro" id="IPR016071">
    <property type="entry name" value="Staphylococal_nuclease_OB-fold"/>
</dbReference>
<accession>N9Q4J7</accession>
<dbReference type="Proteomes" id="UP000013173">
    <property type="component" value="Unassembled WGS sequence"/>
</dbReference>
<dbReference type="EMBL" id="APRW01000001">
    <property type="protein sequence ID" value="ENX24881.1"/>
    <property type="molecule type" value="Genomic_DNA"/>
</dbReference>
<dbReference type="RefSeq" id="WP_005254910.1">
    <property type="nucleotide sequence ID" value="NZ_BMDR01000015.1"/>
</dbReference>
<dbReference type="InterPro" id="IPR035437">
    <property type="entry name" value="SNase_OB-fold_sf"/>
</dbReference>
<keyword evidence="4" id="KW-0732">Signal</keyword>
<keyword evidence="2" id="KW-0255">Endonuclease</keyword>
<organism evidence="6 7">
    <name type="scientific">Acinetobacter vivianii</name>
    <dbReference type="NCBI Taxonomy" id="1776742"/>
    <lineage>
        <taxon>Bacteria</taxon>
        <taxon>Pseudomonadati</taxon>
        <taxon>Pseudomonadota</taxon>
        <taxon>Gammaproteobacteria</taxon>
        <taxon>Moraxellales</taxon>
        <taxon>Moraxellaceae</taxon>
        <taxon>Acinetobacter</taxon>
    </lineage>
</organism>
<keyword evidence="3" id="KW-0378">Hydrolase</keyword>
<dbReference type="PANTHER" id="PTHR12302">
    <property type="entry name" value="EBNA2 BINDING PROTEIN P100"/>
    <property type="match status" value="1"/>
</dbReference>
<feature type="chain" id="PRO_5004149678" description="TNase-like domain-containing protein" evidence="4">
    <location>
        <begin position="19"/>
        <end position="160"/>
    </location>
</feature>
<dbReference type="InterPro" id="IPR002071">
    <property type="entry name" value="Thermonucl_AS"/>
</dbReference>
<dbReference type="PROSITE" id="PS01123">
    <property type="entry name" value="TNASE_1"/>
    <property type="match status" value="1"/>
</dbReference>
<feature type="signal peptide" evidence="4">
    <location>
        <begin position="1"/>
        <end position="18"/>
    </location>
</feature>
<evidence type="ECO:0000256" key="4">
    <source>
        <dbReference type="SAM" id="SignalP"/>
    </source>
</evidence>
<sequence>MKKLLLIPLLFLSAHTQADYYAKVTYVYDGDTISVTKPNNAKYRVRLVNIDAPEVSHKEKAAPAQPYSAQAKQYLMSMVMNQNVLIKEHGTDNYGRFLGEVYLNKLNVNKAMVASGYAWAYRYKLADQEYLQLENNARTKKIGLWKSPNPINPYEWRKNY</sequence>
<keyword evidence="7" id="KW-1185">Reference proteome</keyword>
<reference evidence="6 7" key="1">
    <citation type="submission" date="2013-02" db="EMBL/GenBank/DDBJ databases">
        <title>The Genome Sequence of Acinetobacter sp. NIPH 2168.</title>
        <authorList>
            <consortium name="The Broad Institute Genome Sequencing Platform"/>
            <consortium name="The Broad Institute Genome Sequencing Center for Infectious Disease"/>
            <person name="Cerqueira G."/>
            <person name="Feldgarden M."/>
            <person name="Courvalin P."/>
            <person name="Perichon B."/>
            <person name="Grillot-Courvalin C."/>
            <person name="Clermont D."/>
            <person name="Rocha E."/>
            <person name="Yoon E.-J."/>
            <person name="Nemec A."/>
            <person name="Walker B."/>
            <person name="Young S.K."/>
            <person name="Zeng Q."/>
            <person name="Gargeya S."/>
            <person name="Fitzgerald M."/>
            <person name="Haas B."/>
            <person name="Abouelleil A."/>
            <person name="Alvarado L."/>
            <person name="Arachchi H.M."/>
            <person name="Berlin A.M."/>
            <person name="Chapman S.B."/>
            <person name="Dewar J."/>
            <person name="Goldberg J."/>
            <person name="Griggs A."/>
            <person name="Gujja S."/>
            <person name="Hansen M."/>
            <person name="Howarth C."/>
            <person name="Imamovic A."/>
            <person name="Larimer J."/>
            <person name="McCowan C."/>
            <person name="Murphy C."/>
            <person name="Neiman D."/>
            <person name="Pearson M."/>
            <person name="Priest M."/>
            <person name="Roberts A."/>
            <person name="Saif S."/>
            <person name="Shea T."/>
            <person name="Sisk P."/>
            <person name="Sykes S."/>
            <person name="Wortman J."/>
            <person name="Nusbaum C."/>
            <person name="Birren B."/>
        </authorList>
    </citation>
    <scope>NUCLEOTIDE SEQUENCE [LARGE SCALE GENOMIC DNA]</scope>
    <source>
        <strain evidence="6 7">NIPH 2168</strain>
    </source>
</reference>
<dbReference type="PANTHER" id="PTHR12302:SF3">
    <property type="entry name" value="SERINE_THREONINE-PROTEIN KINASE 31"/>
    <property type="match status" value="1"/>
</dbReference>
<dbReference type="HOGENOM" id="CLU_046484_7_3_6"/>
<dbReference type="AlphaFoldDB" id="N9Q4J7"/>
<gene>
    <name evidence="6" type="ORF">F892_00031</name>
</gene>
<feature type="domain" description="TNase-like" evidence="5">
    <location>
        <begin position="18"/>
        <end position="147"/>
    </location>
</feature>
<keyword evidence="1" id="KW-0540">Nuclease</keyword>
<evidence type="ECO:0000256" key="3">
    <source>
        <dbReference type="ARBA" id="ARBA00022801"/>
    </source>
</evidence>
<dbReference type="Pfam" id="PF00565">
    <property type="entry name" value="SNase"/>
    <property type="match status" value="1"/>
</dbReference>
<dbReference type="OrthoDB" id="9805504at2"/>
<dbReference type="SMART" id="SM00318">
    <property type="entry name" value="SNc"/>
    <property type="match status" value="1"/>
</dbReference>
<dbReference type="PATRIC" id="fig|1217706.3.peg.22"/>
<dbReference type="SUPFAM" id="SSF50199">
    <property type="entry name" value="Staphylococcal nuclease"/>
    <property type="match status" value="1"/>
</dbReference>
<comment type="caution">
    <text evidence="6">The sequence shown here is derived from an EMBL/GenBank/DDBJ whole genome shotgun (WGS) entry which is preliminary data.</text>
</comment>
<name>N9Q4J7_9GAMM</name>
<dbReference type="GO" id="GO:0016787">
    <property type="term" value="F:hydrolase activity"/>
    <property type="evidence" value="ECO:0007669"/>
    <property type="project" value="UniProtKB-KW"/>
</dbReference>
<dbReference type="GO" id="GO:0003676">
    <property type="term" value="F:nucleic acid binding"/>
    <property type="evidence" value="ECO:0007669"/>
    <property type="project" value="InterPro"/>
</dbReference>
<dbReference type="GeneID" id="303685429"/>
<proteinExistence type="predicted"/>
<evidence type="ECO:0000313" key="6">
    <source>
        <dbReference type="EMBL" id="ENX24881.1"/>
    </source>
</evidence>
<evidence type="ECO:0000259" key="5">
    <source>
        <dbReference type="PROSITE" id="PS50830"/>
    </source>
</evidence>
<dbReference type="Gene3D" id="2.40.50.90">
    <property type="match status" value="1"/>
</dbReference>
<dbReference type="GO" id="GO:0004519">
    <property type="term" value="F:endonuclease activity"/>
    <property type="evidence" value="ECO:0007669"/>
    <property type="project" value="UniProtKB-KW"/>
</dbReference>